<name>A0A0G0TSE2_9BACT</name>
<organism evidence="1 2">
    <name type="scientific">Candidatus Curtissbacteria bacterium GW2011_GWA1_40_16</name>
    <dbReference type="NCBI Taxonomy" id="1618405"/>
    <lineage>
        <taxon>Bacteria</taxon>
        <taxon>Candidatus Curtissiibacteriota</taxon>
    </lineage>
</organism>
<gene>
    <name evidence="1" type="ORF">UT84_C0016G0004</name>
</gene>
<protein>
    <submittedName>
        <fullName evidence="1">Uncharacterized protein</fullName>
    </submittedName>
</protein>
<dbReference type="Proteomes" id="UP000034531">
    <property type="component" value="Unassembled WGS sequence"/>
</dbReference>
<dbReference type="AlphaFoldDB" id="A0A0G0TSE2"/>
<evidence type="ECO:0000313" key="1">
    <source>
        <dbReference type="EMBL" id="KKR49975.1"/>
    </source>
</evidence>
<dbReference type="PATRIC" id="fig|1618405.3.peg.638"/>
<dbReference type="EMBL" id="LBYI01000016">
    <property type="protein sequence ID" value="KKR49975.1"/>
    <property type="molecule type" value="Genomic_DNA"/>
</dbReference>
<sequence>MLKLGEFMFDDKLDNQEIKKRILNNKYPSGFRPSEDLVKSILDQFWFHDFYNSFIADEVYLGWLLEYLDKERPKTFSRYNFYHYFFDRIAKRKLDSLVLQAVALAFEKMQTDAVNPQELKKILKEVGAPTRFQLSFLTWVKKNHLAGIKEREQQTLFIWNHHTLTEFLVAEYLLGQKKSIEEFERLAILNQEGVVAFKSSWSGVLRFLLESSSGKAILKWLIHFLEENKDNIDDNLVELLVLTNANLTREFKDRIFKLVYSSYFERLVWLPAWARNSLFKFVDTNSYKKIKGDIKRWPDQTETFVKRGNVVAVVEGLLEYNSPLVQKDKSFWEKKLIDFVNNPRDDGNGVLPRNSLSALAKLKKPTIIPLVASCIDSNDSLVRDTFIEFCIETDPSSQDSISHFIKGIKRGSGIYARHGLFKITKKESMKYLLEEISEDEEFWKSFLKHASIYDKKDGDQQLIENIEKELDEEIIGLLKKIIFKIFQTQDIYQEEKSGFIKQIVLLINNRDKNFLFEILDETKKLEDDTKSLHLFFDYEEILAALLTPDNLAAYFEKIKELPGNIQKRADSIIYIAERINGEVGQAVYEKAVDLKKVKPVDQQVADAYWEEQQSKKKQNTIQDFRKLLEPAPGKYIPSVFEYYLNNKRELDEFFKTKEGARHKKRLTKLAVDEGIRKIKPQEIKITIPEKGVGQFTWSAVAAYYGKVLSVVKIFAPQEIKNHRQQIIDFIPYAYSEDMSLIMDLVEKIKDEELGFVNKVMSDKRDDRRYLIPGTYIYLVGHYAKKGCKLSGVKPVLRSFVGGKYIQDQDQKSALETLALFTDVSDIETKKFLNIVFKEEIGDQKTKLAETANAILITVFKDEKAIDWRIGRIKGPLVTPPRDEEVIAYTPTDAEVEVDWMYFAKPLIELKDEKYLDKFFELLDYSFKILKEKKTEKEKKEYWGYINYLWRIAISFAENLKEKRSFKPLLRLEKWALKHSGYENSNWLSARIYKLRGEYINTIGVIREI</sequence>
<reference evidence="1 2" key="1">
    <citation type="journal article" date="2015" name="Nature">
        <title>rRNA introns, odd ribosomes, and small enigmatic genomes across a large radiation of phyla.</title>
        <authorList>
            <person name="Brown C.T."/>
            <person name="Hug L.A."/>
            <person name="Thomas B.C."/>
            <person name="Sharon I."/>
            <person name="Castelle C.J."/>
            <person name="Singh A."/>
            <person name="Wilkins M.J."/>
            <person name="Williams K.H."/>
            <person name="Banfield J.F."/>
        </authorList>
    </citation>
    <scope>NUCLEOTIDE SEQUENCE [LARGE SCALE GENOMIC DNA]</scope>
</reference>
<evidence type="ECO:0000313" key="2">
    <source>
        <dbReference type="Proteomes" id="UP000034531"/>
    </source>
</evidence>
<comment type="caution">
    <text evidence="1">The sequence shown here is derived from an EMBL/GenBank/DDBJ whole genome shotgun (WGS) entry which is preliminary data.</text>
</comment>
<proteinExistence type="predicted"/>
<accession>A0A0G0TSE2</accession>